<name>K1QA28_MAGGI</name>
<dbReference type="EMBL" id="JH819031">
    <property type="protein sequence ID" value="EKC25695.1"/>
    <property type="molecule type" value="Genomic_DNA"/>
</dbReference>
<proteinExistence type="predicted"/>
<sequence>MTFKALRSEEVEQTMLIQINIKTMNFPKQWQLRLLMSTTKGIYHHNSHQHRFCTTASYVICKHNQKTRWFE</sequence>
<dbReference type="InParanoid" id="K1QA28"/>
<dbReference type="AlphaFoldDB" id="K1QA28"/>
<reference evidence="1" key="1">
    <citation type="journal article" date="2012" name="Nature">
        <title>The oyster genome reveals stress adaptation and complexity of shell formation.</title>
        <authorList>
            <person name="Zhang G."/>
            <person name="Fang X."/>
            <person name="Guo X."/>
            <person name="Li L."/>
            <person name="Luo R."/>
            <person name="Xu F."/>
            <person name="Yang P."/>
            <person name="Zhang L."/>
            <person name="Wang X."/>
            <person name="Qi H."/>
            <person name="Xiong Z."/>
            <person name="Que H."/>
            <person name="Xie Y."/>
            <person name="Holland P.W."/>
            <person name="Paps J."/>
            <person name="Zhu Y."/>
            <person name="Wu F."/>
            <person name="Chen Y."/>
            <person name="Wang J."/>
            <person name="Peng C."/>
            <person name="Meng J."/>
            <person name="Yang L."/>
            <person name="Liu J."/>
            <person name="Wen B."/>
            <person name="Zhang N."/>
            <person name="Huang Z."/>
            <person name="Zhu Q."/>
            <person name="Feng Y."/>
            <person name="Mount A."/>
            <person name="Hedgecock D."/>
            <person name="Xu Z."/>
            <person name="Liu Y."/>
            <person name="Domazet-Loso T."/>
            <person name="Du Y."/>
            <person name="Sun X."/>
            <person name="Zhang S."/>
            <person name="Liu B."/>
            <person name="Cheng P."/>
            <person name="Jiang X."/>
            <person name="Li J."/>
            <person name="Fan D."/>
            <person name="Wang W."/>
            <person name="Fu W."/>
            <person name="Wang T."/>
            <person name="Wang B."/>
            <person name="Zhang J."/>
            <person name="Peng Z."/>
            <person name="Li Y."/>
            <person name="Li N."/>
            <person name="Wang J."/>
            <person name="Chen M."/>
            <person name="He Y."/>
            <person name="Tan F."/>
            <person name="Song X."/>
            <person name="Zheng Q."/>
            <person name="Huang R."/>
            <person name="Yang H."/>
            <person name="Du X."/>
            <person name="Chen L."/>
            <person name="Yang M."/>
            <person name="Gaffney P.M."/>
            <person name="Wang S."/>
            <person name="Luo L."/>
            <person name="She Z."/>
            <person name="Ming Y."/>
            <person name="Huang W."/>
            <person name="Zhang S."/>
            <person name="Huang B."/>
            <person name="Zhang Y."/>
            <person name="Qu T."/>
            <person name="Ni P."/>
            <person name="Miao G."/>
            <person name="Wang J."/>
            <person name="Wang Q."/>
            <person name="Steinberg C.E."/>
            <person name="Wang H."/>
            <person name="Li N."/>
            <person name="Qian L."/>
            <person name="Zhang G."/>
            <person name="Li Y."/>
            <person name="Yang H."/>
            <person name="Liu X."/>
            <person name="Wang J."/>
            <person name="Yin Y."/>
            <person name="Wang J."/>
        </authorList>
    </citation>
    <scope>NUCLEOTIDE SEQUENCE [LARGE SCALE GENOMIC DNA]</scope>
    <source>
        <strain evidence="1">05x7-T-G4-1.051#20</strain>
    </source>
</reference>
<accession>K1QA28</accession>
<dbReference type="HOGENOM" id="CLU_2742542_0_0_1"/>
<protein>
    <submittedName>
        <fullName evidence="1">Uncharacterized protein</fullName>
    </submittedName>
</protein>
<organism evidence="1">
    <name type="scientific">Magallana gigas</name>
    <name type="common">Pacific oyster</name>
    <name type="synonym">Crassostrea gigas</name>
    <dbReference type="NCBI Taxonomy" id="29159"/>
    <lineage>
        <taxon>Eukaryota</taxon>
        <taxon>Metazoa</taxon>
        <taxon>Spiralia</taxon>
        <taxon>Lophotrochozoa</taxon>
        <taxon>Mollusca</taxon>
        <taxon>Bivalvia</taxon>
        <taxon>Autobranchia</taxon>
        <taxon>Pteriomorphia</taxon>
        <taxon>Ostreida</taxon>
        <taxon>Ostreoidea</taxon>
        <taxon>Ostreidae</taxon>
        <taxon>Magallana</taxon>
    </lineage>
</organism>
<gene>
    <name evidence="1" type="ORF">CGI_10001413</name>
</gene>
<evidence type="ECO:0000313" key="1">
    <source>
        <dbReference type="EMBL" id="EKC25695.1"/>
    </source>
</evidence>